<gene>
    <name evidence="1" type="ORF">CP523_15510</name>
    <name evidence="2" type="ORF">NH397_07990</name>
</gene>
<dbReference type="Proteomes" id="UP000280586">
    <property type="component" value="Chromosome"/>
</dbReference>
<dbReference type="EMBL" id="CP023671">
    <property type="protein sequence ID" value="AYE35727.1"/>
    <property type="molecule type" value="Genomic_DNA"/>
</dbReference>
<evidence type="ECO:0000313" key="2">
    <source>
        <dbReference type="EMBL" id="USS02342.1"/>
    </source>
</evidence>
<accession>A0A9N7PLR1</accession>
<name>A0A9N7PLR1_CLOSE</name>
<reference evidence="2" key="2">
    <citation type="submission" date="2022-06" db="EMBL/GenBank/DDBJ databases">
        <authorList>
            <person name="Holder M.E."/>
            <person name="Ajami N.J."/>
            <person name="Petrosino J.F."/>
        </authorList>
    </citation>
    <scope>NUCLEOTIDE SEQUENCE</scope>
    <source>
        <strain evidence="2">RMA 8861</strain>
    </source>
</reference>
<dbReference type="EMBL" id="CP099799">
    <property type="protein sequence ID" value="USS02342.1"/>
    <property type="molecule type" value="Genomic_DNA"/>
</dbReference>
<proteinExistence type="predicted"/>
<dbReference type="OrthoDB" id="1952652at2"/>
<dbReference type="RefSeq" id="WP_083089627.1">
    <property type="nucleotide sequence ID" value="NZ_CABMIZ010000050.1"/>
</dbReference>
<dbReference type="GeneID" id="303562096"/>
<protein>
    <submittedName>
        <fullName evidence="1">Uncharacterized protein</fullName>
    </submittedName>
</protein>
<dbReference type="Proteomes" id="UP001055437">
    <property type="component" value="Chromosome"/>
</dbReference>
<organism evidence="1 3">
    <name type="scientific">Clostridium septicum</name>
    <dbReference type="NCBI Taxonomy" id="1504"/>
    <lineage>
        <taxon>Bacteria</taxon>
        <taxon>Bacillati</taxon>
        <taxon>Bacillota</taxon>
        <taxon>Clostridia</taxon>
        <taxon>Eubacteriales</taxon>
        <taxon>Clostridiaceae</taxon>
        <taxon>Clostridium</taxon>
    </lineage>
</organism>
<sequence>MKDITECMLPISEESFKGYIDIRFKNILQGFEEYKNSILINKFEDNYNNIENRFIGFMEAAFEINKSENADIPLIIDFYLSNLDEKAYFNLYNSLDEDDIETLERIKLNFKTKTNYFIILDKSLIPFFTRLSTRELFFITFYYRSFPTTIWGNYGFKFPVFYEDDNIFRKYKKLAENNKLKL</sequence>
<evidence type="ECO:0000313" key="3">
    <source>
        <dbReference type="Proteomes" id="UP000280586"/>
    </source>
</evidence>
<reference evidence="1 3" key="1">
    <citation type="submission" date="2017-09" db="EMBL/GenBank/DDBJ databases">
        <authorList>
            <person name="Thomas P."/>
            <person name="Seyboldt C."/>
        </authorList>
    </citation>
    <scope>NUCLEOTIDE SEQUENCE [LARGE SCALE GENOMIC DNA]</scope>
    <source>
        <strain evidence="1 3">DSM 7534</strain>
    </source>
</reference>
<evidence type="ECO:0000313" key="1">
    <source>
        <dbReference type="EMBL" id="AYE35727.1"/>
    </source>
</evidence>
<dbReference type="KEGG" id="csep:CP523_15510"/>
<dbReference type="AlphaFoldDB" id="A0A9N7PLR1"/>
<keyword evidence="4" id="KW-1185">Reference proteome</keyword>
<evidence type="ECO:0000313" key="4">
    <source>
        <dbReference type="Proteomes" id="UP001055437"/>
    </source>
</evidence>